<evidence type="ECO:0000313" key="6">
    <source>
        <dbReference type="EMBL" id="KAL0480350.1"/>
    </source>
</evidence>
<dbReference type="InterPro" id="IPR052527">
    <property type="entry name" value="Metal_cation-efflux_comp"/>
</dbReference>
<dbReference type="EC" id="2.1.1.100" evidence="5"/>
<reference evidence="6 7" key="1">
    <citation type="submission" date="2024-03" db="EMBL/GenBank/DDBJ databases">
        <title>The Acrasis kona genome and developmental transcriptomes reveal deep origins of eukaryotic multicellular pathways.</title>
        <authorList>
            <person name="Sheikh S."/>
            <person name="Fu C.-J."/>
            <person name="Brown M.W."/>
            <person name="Baldauf S.L."/>
        </authorList>
    </citation>
    <scope>NUCLEOTIDE SEQUENCE [LARGE SCALE GENOMIC DNA]</scope>
    <source>
        <strain evidence="6 7">ATCC MYA-3509</strain>
    </source>
</reference>
<dbReference type="GO" id="GO:0032259">
    <property type="term" value="P:methylation"/>
    <property type="evidence" value="ECO:0007669"/>
    <property type="project" value="UniProtKB-KW"/>
</dbReference>
<keyword evidence="5" id="KW-0949">S-adenosyl-L-methionine</keyword>
<comment type="caution">
    <text evidence="6">The sequence shown here is derived from an EMBL/GenBank/DDBJ whole genome shotgun (WGS) entry which is preliminary data.</text>
</comment>
<feature type="transmembrane region" description="Helical" evidence="5">
    <location>
        <begin position="52"/>
        <end position="70"/>
    </location>
</feature>
<keyword evidence="5" id="KW-0489">Methyltransferase</keyword>
<dbReference type="EMBL" id="JAOPGA020000651">
    <property type="protein sequence ID" value="KAL0480350.1"/>
    <property type="molecule type" value="Genomic_DNA"/>
</dbReference>
<feature type="transmembrane region" description="Helical" evidence="5">
    <location>
        <begin position="177"/>
        <end position="196"/>
    </location>
</feature>
<keyword evidence="5" id="KW-0256">Endoplasmic reticulum</keyword>
<evidence type="ECO:0000256" key="1">
    <source>
        <dbReference type="ARBA" id="ARBA00004141"/>
    </source>
</evidence>
<comment type="similarity">
    <text evidence="5">Belongs to the class VI-like SAM-binding methyltransferase superfamily. Isoprenylcysteine carboxyl methyltransferase family.</text>
</comment>
<keyword evidence="2 5" id="KW-0812">Transmembrane</keyword>
<dbReference type="GO" id="GO:0004671">
    <property type="term" value="F:protein C-terminal S-isoprenylcysteine carboxyl O-methyltransferase activity"/>
    <property type="evidence" value="ECO:0007669"/>
    <property type="project" value="UniProtKB-EC"/>
</dbReference>
<evidence type="ECO:0000256" key="3">
    <source>
        <dbReference type="ARBA" id="ARBA00022989"/>
    </source>
</evidence>
<sequence length="229" mass="26031">MNGEQIVVDVTLLIVAAVTLCKALANPNKLGGKPDVNEGHFLKFAKNVTPPLVRSFVTGWTVTYVTLMILQDIKSPYLHSLCPNRQPGSLLLSSIQLIGFVLVMVGSLTRLWCFHTLGSFFTFDVAILPQHKLIRSGPYAYVRHPSYTAILFMVTGSFMLCRNEWIFCFLPSSSKDIIGHWMNPMLNISFVAAFIIKRVSLEEKLMSEYFKDEFKDYESKTYKYLPFIL</sequence>
<proteinExistence type="inferred from homology"/>
<dbReference type="Pfam" id="PF04140">
    <property type="entry name" value="ICMT"/>
    <property type="match status" value="1"/>
</dbReference>
<evidence type="ECO:0000256" key="5">
    <source>
        <dbReference type="RuleBase" id="RU362022"/>
    </source>
</evidence>
<dbReference type="PANTHER" id="PTHR43847">
    <property type="entry name" value="BLL3993 PROTEIN"/>
    <property type="match status" value="1"/>
</dbReference>
<comment type="catalytic activity">
    <reaction evidence="5">
        <text>[protein]-C-terminal S-[(2E,6E)-farnesyl]-L-cysteine + S-adenosyl-L-methionine = [protein]-C-terminal S-[(2E,6E)-farnesyl]-L-cysteine methyl ester + S-adenosyl-L-homocysteine</text>
        <dbReference type="Rhea" id="RHEA:21672"/>
        <dbReference type="Rhea" id="RHEA-COMP:12125"/>
        <dbReference type="Rhea" id="RHEA-COMP:12126"/>
        <dbReference type="ChEBI" id="CHEBI:57856"/>
        <dbReference type="ChEBI" id="CHEBI:59789"/>
        <dbReference type="ChEBI" id="CHEBI:90510"/>
        <dbReference type="ChEBI" id="CHEBI:90511"/>
        <dbReference type="EC" id="2.1.1.100"/>
    </reaction>
</comment>
<dbReference type="InterPro" id="IPR007269">
    <property type="entry name" value="ICMT_MeTrfase"/>
</dbReference>
<keyword evidence="3 5" id="KW-1133">Transmembrane helix</keyword>
<evidence type="ECO:0000313" key="7">
    <source>
        <dbReference type="Proteomes" id="UP001431209"/>
    </source>
</evidence>
<gene>
    <name evidence="6" type="ORF">AKO1_007150</name>
</gene>
<dbReference type="PANTHER" id="PTHR43847:SF1">
    <property type="entry name" value="BLL3993 PROTEIN"/>
    <property type="match status" value="1"/>
</dbReference>
<accession>A0AAW2YT29</accession>
<protein>
    <recommendedName>
        <fullName evidence="5">Protein-S-isoprenylcysteine O-methyltransferase</fullName>
        <ecNumber evidence="5">2.1.1.100</ecNumber>
    </recommendedName>
</protein>
<evidence type="ECO:0000256" key="2">
    <source>
        <dbReference type="ARBA" id="ARBA00022692"/>
    </source>
</evidence>
<evidence type="ECO:0000256" key="4">
    <source>
        <dbReference type="ARBA" id="ARBA00023136"/>
    </source>
</evidence>
<feature type="transmembrane region" description="Helical" evidence="5">
    <location>
        <begin position="90"/>
        <end position="108"/>
    </location>
</feature>
<dbReference type="Gene3D" id="1.20.120.1630">
    <property type="match status" value="1"/>
</dbReference>
<organism evidence="6 7">
    <name type="scientific">Acrasis kona</name>
    <dbReference type="NCBI Taxonomy" id="1008807"/>
    <lineage>
        <taxon>Eukaryota</taxon>
        <taxon>Discoba</taxon>
        <taxon>Heterolobosea</taxon>
        <taxon>Tetramitia</taxon>
        <taxon>Eutetramitia</taxon>
        <taxon>Acrasidae</taxon>
        <taxon>Acrasis</taxon>
    </lineage>
</organism>
<feature type="transmembrane region" description="Helical" evidence="5">
    <location>
        <begin position="146"/>
        <end position="165"/>
    </location>
</feature>
<keyword evidence="4 5" id="KW-0472">Membrane</keyword>
<name>A0AAW2YT29_9EUKA</name>
<dbReference type="GO" id="GO:0005789">
    <property type="term" value="C:endoplasmic reticulum membrane"/>
    <property type="evidence" value="ECO:0007669"/>
    <property type="project" value="UniProtKB-SubCell"/>
</dbReference>
<dbReference type="Proteomes" id="UP001431209">
    <property type="component" value="Unassembled WGS sequence"/>
</dbReference>
<dbReference type="AlphaFoldDB" id="A0AAW2YT29"/>
<keyword evidence="5" id="KW-0808">Transferase</keyword>
<comment type="subcellular location">
    <subcellularLocation>
        <location evidence="5">Endoplasmic reticulum membrane</location>
        <topology evidence="5">Multi-pass membrane protein</topology>
    </subcellularLocation>
    <subcellularLocation>
        <location evidence="1">Membrane</location>
        <topology evidence="1">Multi-pass membrane protein</topology>
    </subcellularLocation>
</comment>
<keyword evidence="7" id="KW-1185">Reference proteome</keyword>